<dbReference type="Gene3D" id="2.60.120.10">
    <property type="entry name" value="Jelly Rolls"/>
    <property type="match status" value="1"/>
</dbReference>
<dbReference type="PANTHER" id="PTHR45138">
    <property type="entry name" value="REGULATORY COMPONENTS OF SENSORY TRANSDUCTION SYSTEM"/>
    <property type="match status" value="1"/>
</dbReference>
<dbReference type="PROSITE" id="PS50042">
    <property type="entry name" value="CNMP_BINDING_3"/>
    <property type="match status" value="1"/>
</dbReference>
<feature type="domain" description="GGDEF" evidence="5">
    <location>
        <begin position="187"/>
        <end position="320"/>
    </location>
</feature>
<dbReference type="GO" id="GO:0052621">
    <property type="term" value="F:diguanylate cyclase activity"/>
    <property type="evidence" value="ECO:0007669"/>
    <property type="project" value="UniProtKB-EC"/>
</dbReference>
<dbReference type="EC" id="2.7.7.65" evidence="2"/>
<evidence type="ECO:0000313" key="6">
    <source>
        <dbReference type="EMBL" id="PCJ23378.1"/>
    </source>
</evidence>
<dbReference type="InterPro" id="IPR018490">
    <property type="entry name" value="cNMP-bd_dom_sf"/>
</dbReference>
<evidence type="ECO:0000256" key="2">
    <source>
        <dbReference type="ARBA" id="ARBA00012528"/>
    </source>
</evidence>
<dbReference type="EMBL" id="NVVJ01000040">
    <property type="protein sequence ID" value="PCJ23378.1"/>
    <property type="molecule type" value="Genomic_DNA"/>
</dbReference>
<evidence type="ECO:0000256" key="1">
    <source>
        <dbReference type="ARBA" id="ARBA00001946"/>
    </source>
</evidence>
<dbReference type="Proteomes" id="UP000218327">
    <property type="component" value="Unassembled WGS sequence"/>
</dbReference>
<dbReference type="GO" id="GO:0043709">
    <property type="term" value="P:cell adhesion involved in single-species biofilm formation"/>
    <property type="evidence" value="ECO:0007669"/>
    <property type="project" value="TreeGrafter"/>
</dbReference>
<dbReference type="InterPro" id="IPR000160">
    <property type="entry name" value="GGDEF_dom"/>
</dbReference>
<dbReference type="SUPFAM" id="SSF51206">
    <property type="entry name" value="cAMP-binding domain-like"/>
    <property type="match status" value="1"/>
</dbReference>
<comment type="catalytic activity">
    <reaction evidence="3">
        <text>2 GTP = 3',3'-c-di-GMP + 2 diphosphate</text>
        <dbReference type="Rhea" id="RHEA:24898"/>
        <dbReference type="ChEBI" id="CHEBI:33019"/>
        <dbReference type="ChEBI" id="CHEBI:37565"/>
        <dbReference type="ChEBI" id="CHEBI:58805"/>
        <dbReference type="EC" id="2.7.7.65"/>
    </reaction>
</comment>
<comment type="caution">
    <text evidence="6">The sequence shown here is derived from an EMBL/GenBank/DDBJ whole genome shotgun (WGS) entry which is preliminary data.</text>
</comment>
<dbReference type="PANTHER" id="PTHR45138:SF9">
    <property type="entry name" value="DIGUANYLATE CYCLASE DGCM-RELATED"/>
    <property type="match status" value="1"/>
</dbReference>
<dbReference type="InterPro" id="IPR050469">
    <property type="entry name" value="Diguanylate_Cyclase"/>
</dbReference>
<dbReference type="NCBIfam" id="TIGR00254">
    <property type="entry name" value="GGDEF"/>
    <property type="match status" value="1"/>
</dbReference>
<dbReference type="SMART" id="SM00267">
    <property type="entry name" value="GGDEF"/>
    <property type="match status" value="1"/>
</dbReference>
<evidence type="ECO:0000256" key="3">
    <source>
        <dbReference type="ARBA" id="ARBA00034247"/>
    </source>
</evidence>
<dbReference type="Pfam" id="PF00990">
    <property type="entry name" value="GGDEF"/>
    <property type="match status" value="1"/>
</dbReference>
<dbReference type="SMART" id="SM00100">
    <property type="entry name" value="cNMP"/>
    <property type="match status" value="1"/>
</dbReference>
<accession>A0A2A5AX64</accession>
<dbReference type="FunFam" id="3.30.70.270:FF:000001">
    <property type="entry name" value="Diguanylate cyclase domain protein"/>
    <property type="match status" value="1"/>
</dbReference>
<organism evidence="6 7">
    <name type="scientific">SAR86 cluster bacterium</name>
    <dbReference type="NCBI Taxonomy" id="2030880"/>
    <lineage>
        <taxon>Bacteria</taxon>
        <taxon>Pseudomonadati</taxon>
        <taxon>Pseudomonadota</taxon>
        <taxon>Gammaproteobacteria</taxon>
        <taxon>SAR86 cluster</taxon>
    </lineage>
</organism>
<dbReference type="PROSITE" id="PS50887">
    <property type="entry name" value="GGDEF"/>
    <property type="match status" value="1"/>
</dbReference>
<dbReference type="GO" id="GO:1902201">
    <property type="term" value="P:negative regulation of bacterial-type flagellum-dependent cell motility"/>
    <property type="evidence" value="ECO:0007669"/>
    <property type="project" value="TreeGrafter"/>
</dbReference>
<dbReference type="InterPro" id="IPR043128">
    <property type="entry name" value="Rev_trsase/Diguanyl_cyclase"/>
</dbReference>
<dbReference type="InterPro" id="IPR029787">
    <property type="entry name" value="Nucleotide_cyclase"/>
</dbReference>
<dbReference type="CDD" id="cd00038">
    <property type="entry name" value="CAP_ED"/>
    <property type="match status" value="1"/>
</dbReference>
<dbReference type="Gene3D" id="3.30.70.270">
    <property type="match status" value="1"/>
</dbReference>
<dbReference type="InterPro" id="IPR014710">
    <property type="entry name" value="RmlC-like_jellyroll"/>
</dbReference>
<dbReference type="InterPro" id="IPR000595">
    <property type="entry name" value="cNMP-bd_dom"/>
</dbReference>
<protein>
    <recommendedName>
        <fullName evidence="2">diguanylate cyclase</fullName>
        <ecNumber evidence="2">2.7.7.65</ecNumber>
    </recommendedName>
</protein>
<dbReference type="GO" id="GO:0005886">
    <property type="term" value="C:plasma membrane"/>
    <property type="evidence" value="ECO:0007669"/>
    <property type="project" value="TreeGrafter"/>
</dbReference>
<evidence type="ECO:0000259" key="4">
    <source>
        <dbReference type="PROSITE" id="PS50042"/>
    </source>
</evidence>
<reference evidence="7" key="1">
    <citation type="submission" date="2017-08" db="EMBL/GenBank/DDBJ databases">
        <title>A dynamic microbial community with high functional redundancy inhabits the cold, oxic subseafloor aquifer.</title>
        <authorList>
            <person name="Tully B.J."/>
            <person name="Wheat C.G."/>
            <person name="Glazer B.T."/>
            <person name="Huber J.A."/>
        </authorList>
    </citation>
    <scope>NUCLEOTIDE SEQUENCE [LARGE SCALE GENOMIC DNA]</scope>
</reference>
<gene>
    <name evidence="6" type="ORF">COA96_12025</name>
</gene>
<name>A0A2A5AX64_9GAMM</name>
<sequence length="320" mass="35740">MTSPEQISREHLNQFKVFHNVLMDPVWELLRHCEVRNLSEGEVLLKKDQSNRTMFLVLGGTLKVYLDDEYQRVAAELGQGQTVGELSVIDGSAASAHVVSTGETSLLCVDEKTFWRLTRSSHGFCTNMLMALSLRMRSNNISLEASENLQWKYEQQALTDGLTSVYNRRWLDQMLPRLLQRAEQDDQPFCVLMIDVDHFKRFNDSYGHAVGDDALCIVADTLVKNVRPIDLVVRYGGEEFCVLLPETDLQSGIGAGERTRKAIHNAKICDGSGKPIPGITISAGLAERRAGENAEGILKRADQALYLAKAQGRDRLETSA</sequence>
<dbReference type="CDD" id="cd01949">
    <property type="entry name" value="GGDEF"/>
    <property type="match status" value="1"/>
</dbReference>
<dbReference type="AlphaFoldDB" id="A0A2A5AX64"/>
<comment type="cofactor">
    <cofactor evidence="1">
        <name>Mg(2+)</name>
        <dbReference type="ChEBI" id="CHEBI:18420"/>
    </cofactor>
</comment>
<evidence type="ECO:0000259" key="5">
    <source>
        <dbReference type="PROSITE" id="PS50887"/>
    </source>
</evidence>
<proteinExistence type="predicted"/>
<dbReference type="Pfam" id="PF00027">
    <property type="entry name" value="cNMP_binding"/>
    <property type="match status" value="1"/>
</dbReference>
<dbReference type="SUPFAM" id="SSF55073">
    <property type="entry name" value="Nucleotide cyclase"/>
    <property type="match status" value="1"/>
</dbReference>
<feature type="domain" description="Cyclic nucleotide-binding" evidence="4">
    <location>
        <begin position="17"/>
        <end position="117"/>
    </location>
</feature>
<evidence type="ECO:0000313" key="7">
    <source>
        <dbReference type="Proteomes" id="UP000218327"/>
    </source>
</evidence>